<evidence type="ECO:0000313" key="1">
    <source>
        <dbReference type="EMBL" id="MET1256214.1"/>
    </source>
</evidence>
<reference evidence="1 2" key="1">
    <citation type="submission" date="2024-06" db="EMBL/GenBank/DDBJ databases">
        <authorList>
            <person name="Li F."/>
        </authorList>
    </citation>
    <scope>NUCLEOTIDE SEQUENCE [LARGE SCALE GENOMIC DNA]</scope>
    <source>
        <strain evidence="1 2">GXAS 311</strain>
    </source>
</reference>
<protein>
    <submittedName>
        <fullName evidence="1">Uncharacterized protein</fullName>
    </submittedName>
</protein>
<keyword evidence="2" id="KW-1185">Reference proteome</keyword>
<accession>A0ABV2BW91</accession>
<proteinExistence type="predicted"/>
<evidence type="ECO:0000313" key="2">
    <source>
        <dbReference type="Proteomes" id="UP001548189"/>
    </source>
</evidence>
<sequence length="139" mass="15881">MTSELLTNDLSYATLHFNRSGGFIDVIFHGGISLKLLYETFNQIVAHPNFQFNINVCYDFSRAYPEIGLTEISQVIHFLKHNQDLRGADYKQALVAQDTLNTALLSIYKAQMSQSPVDIEVFSKKTAAIRWLIEDLDRH</sequence>
<gene>
    <name evidence="1" type="ORF">ABVT43_13825</name>
</gene>
<comment type="caution">
    <text evidence="1">The sequence shown here is derived from an EMBL/GenBank/DDBJ whole genome shotgun (WGS) entry which is preliminary data.</text>
</comment>
<name>A0ABV2BW91_9GAMM</name>
<dbReference type="Proteomes" id="UP001548189">
    <property type="component" value="Unassembled WGS sequence"/>
</dbReference>
<organism evidence="1 2">
    <name type="scientific">Aliikangiella maris</name>
    <dbReference type="NCBI Taxonomy" id="3162458"/>
    <lineage>
        <taxon>Bacteria</taxon>
        <taxon>Pseudomonadati</taxon>
        <taxon>Pseudomonadota</taxon>
        <taxon>Gammaproteobacteria</taxon>
        <taxon>Oceanospirillales</taxon>
        <taxon>Pleioneaceae</taxon>
        <taxon>Aliikangiella</taxon>
    </lineage>
</organism>
<dbReference type="EMBL" id="JBEVCJ010000018">
    <property type="protein sequence ID" value="MET1256214.1"/>
    <property type="molecule type" value="Genomic_DNA"/>
</dbReference>